<feature type="site" description="Positions MEP for the nucleophilic attack" evidence="4">
    <location>
        <position position="166"/>
    </location>
</feature>
<evidence type="ECO:0000256" key="2">
    <source>
        <dbReference type="ARBA" id="ARBA00022695"/>
    </source>
</evidence>
<dbReference type="EC" id="2.7.7.60" evidence="4"/>
<dbReference type="UniPathway" id="UPA00056">
    <property type="reaction ID" value="UER00093"/>
</dbReference>
<accession>A0A1E5G4E4</accession>
<comment type="catalytic activity">
    <reaction evidence="4">
        <text>2-C-methyl-D-erythritol 4-phosphate + CTP + H(+) = 4-CDP-2-C-methyl-D-erythritol + diphosphate</text>
        <dbReference type="Rhea" id="RHEA:13429"/>
        <dbReference type="ChEBI" id="CHEBI:15378"/>
        <dbReference type="ChEBI" id="CHEBI:33019"/>
        <dbReference type="ChEBI" id="CHEBI:37563"/>
        <dbReference type="ChEBI" id="CHEBI:57823"/>
        <dbReference type="ChEBI" id="CHEBI:58262"/>
        <dbReference type="EC" id="2.7.7.60"/>
    </reaction>
</comment>
<keyword evidence="6" id="KW-1185">Reference proteome</keyword>
<dbReference type="OrthoDB" id="9806837at2"/>
<dbReference type="FunFam" id="3.90.550.10:FF:000003">
    <property type="entry name" value="2-C-methyl-D-erythritol 4-phosphate cytidylyltransferase"/>
    <property type="match status" value="1"/>
</dbReference>
<dbReference type="GO" id="GO:0019288">
    <property type="term" value="P:isopentenyl diphosphate biosynthetic process, methylerythritol 4-phosphate pathway"/>
    <property type="evidence" value="ECO:0007669"/>
    <property type="project" value="UniProtKB-UniRule"/>
</dbReference>
<dbReference type="Proteomes" id="UP000094296">
    <property type="component" value="Unassembled WGS sequence"/>
</dbReference>
<dbReference type="SUPFAM" id="SSF53448">
    <property type="entry name" value="Nucleotide-diphospho-sugar transferases"/>
    <property type="match status" value="1"/>
</dbReference>
<organism evidence="5 6">
    <name type="scientific">Desulfuribacillus alkaliarsenatis</name>
    <dbReference type="NCBI Taxonomy" id="766136"/>
    <lineage>
        <taxon>Bacteria</taxon>
        <taxon>Bacillati</taxon>
        <taxon>Bacillota</taxon>
        <taxon>Desulfuribacillia</taxon>
        <taxon>Desulfuribacillales</taxon>
        <taxon>Desulfuribacillaceae</taxon>
        <taxon>Desulfuribacillus</taxon>
    </lineage>
</organism>
<dbReference type="CDD" id="cd02516">
    <property type="entry name" value="CDP-ME_synthetase"/>
    <property type="match status" value="1"/>
</dbReference>
<dbReference type="Gene3D" id="3.90.550.10">
    <property type="entry name" value="Spore Coat Polysaccharide Biosynthesis Protein SpsA, Chain A"/>
    <property type="match status" value="1"/>
</dbReference>
<name>A0A1E5G4E4_9FIRM</name>
<keyword evidence="2 4" id="KW-0548">Nucleotidyltransferase</keyword>
<proteinExistence type="inferred from homology"/>
<evidence type="ECO:0000313" key="6">
    <source>
        <dbReference type="Proteomes" id="UP000094296"/>
    </source>
</evidence>
<feature type="site" description="Transition state stabilizer" evidence="4">
    <location>
        <position position="32"/>
    </location>
</feature>
<dbReference type="GO" id="GO:0050518">
    <property type="term" value="F:2-C-methyl-D-erythritol 4-phosphate cytidylyltransferase activity"/>
    <property type="evidence" value="ECO:0007669"/>
    <property type="project" value="UniProtKB-UniRule"/>
</dbReference>
<dbReference type="EMBL" id="MIJE01000002">
    <property type="protein sequence ID" value="OEF97963.1"/>
    <property type="molecule type" value="Genomic_DNA"/>
</dbReference>
<dbReference type="HAMAP" id="MF_00108">
    <property type="entry name" value="IspD"/>
    <property type="match status" value="1"/>
</dbReference>
<comment type="function">
    <text evidence="4">Catalyzes the formation of 4-diphosphocytidyl-2-C-methyl-D-erythritol from CTP and 2-C-methyl-D-erythritol 4-phosphate (MEP).</text>
</comment>
<comment type="similarity">
    <text evidence="4">Belongs to the IspD/TarI cytidylyltransferase family. IspD subfamily.</text>
</comment>
<protein>
    <recommendedName>
        <fullName evidence="4">2-C-methyl-D-erythritol 4-phosphate cytidylyltransferase</fullName>
        <ecNumber evidence="4">2.7.7.60</ecNumber>
    </recommendedName>
    <alternativeName>
        <fullName evidence="4">4-diphosphocytidyl-2C-methyl-D-erythritol synthase</fullName>
    </alternativeName>
    <alternativeName>
        <fullName evidence="4">MEP cytidylyltransferase</fullName>
        <shortName evidence="4">MCT</shortName>
    </alternativeName>
</protein>
<dbReference type="RefSeq" id="WP_069642360.1">
    <property type="nucleotide sequence ID" value="NZ_MIJE01000002.1"/>
</dbReference>
<dbReference type="STRING" id="766136.BHF68_12905"/>
<comment type="caution">
    <text evidence="5">The sequence shown here is derived from an EMBL/GenBank/DDBJ whole genome shotgun (WGS) entry which is preliminary data.</text>
</comment>
<evidence type="ECO:0000256" key="4">
    <source>
        <dbReference type="HAMAP-Rule" id="MF_00108"/>
    </source>
</evidence>
<comment type="pathway">
    <text evidence="4">Isoprenoid biosynthesis; isopentenyl diphosphate biosynthesis via DXP pathway; isopentenyl diphosphate from 1-deoxy-D-xylulose 5-phosphate: step 2/6.</text>
</comment>
<dbReference type="InterPro" id="IPR001228">
    <property type="entry name" value="IspD"/>
</dbReference>
<dbReference type="InterPro" id="IPR034683">
    <property type="entry name" value="IspD/TarI"/>
</dbReference>
<keyword evidence="1 4" id="KW-0808">Transferase</keyword>
<evidence type="ECO:0000256" key="3">
    <source>
        <dbReference type="ARBA" id="ARBA00023229"/>
    </source>
</evidence>
<gene>
    <name evidence="4" type="primary">ispD</name>
    <name evidence="5" type="ORF">BHF68_12905</name>
</gene>
<dbReference type="PANTHER" id="PTHR32125">
    <property type="entry name" value="2-C-METHYL-D-ERYTHRITOL 4-PHOSPHATE CYTIDYLYLTRANSFERASE, CHLOROPLASTIC"/>
    <property type="match status" value="1"/>
</dbReference>
<dbReference type="PANTHER" id="PTHR32125:SF4">
    <property type="entry name" value="2-C-METHYL-D-ERYTHRITOL 4-PHOSPHATE CYTIDYLYLTRANSFERASE, CHLOROPLASTIC"/>
    <property type="match status" value="1"/>
</dbReference>
<feature type="site" description="Transition state stabilizer" evidence="4">
    <location>
        <position position="25"/>
    </location>
</feature>
<dbReference type="Pfam" id="PF01128">
    <property type="entry name" value="IspD"/>
    <property type="match status" value="1"/>
</dbReference>
<sequence>MSIKTNISNETKIAAIIPAAGIGKRLGVGYNKQYIDLLGVPMVVRTMQEISTHPQVTEVIFVVGQQEIEYGQELVDKYNLHKVTAVVGGGKERVYSVINGFKNIQQQDIDYLLMHDGARPLITQAEIESCIQKATEIGAAIVAVPVKDTIKIINSDNKLIQQTPSRNTLWAAQTPQIIKRTLFAEAIAEIKDLDTITDDSMLIELLGKPVAVVKGSYENIKVTTPEDVTFAEMILTRRTQK</sequence>
<dbReference type="InterPro" id="IPR050088">
    <property type="entry name" value="IspD/TarI_cytidylyltransf_bact"/>
</dbReference>
<feature type="site" description="Positions MEP for the nucleophilic attack" evidence="4">
    <location>
        <position position="221"/>
    </location>
</feature>
<evidence type="ECO:0000256" key="1">
    <source>
        <dbReference type="ARBA" id="ARBA00022679"/>
    </source>
</evidence>
<dbReference type="NCBIfam" id="TIGR00453">
    <property type="entry name" value="ispD"/>
    <property type="match status" value="1"/>
</dbReference>
<dbReference type="AlphaFoldDB" id="A0A1E5G4E4"/>
<reference evidence="5 6" key="1">
    <citation type="submission" date="2016-09" db="EMBL/GenBank/DDBJ databases">
        <title>Draft genome sequence for the type strain of Desulfuribacillus alkaliarsenatis AHT28, an obligately anaerobic, sulfidogenic bacterium isolated from Russian soda lake sediments.</title>
        <authorList>
            <person name="Abin C.A."/>
            <person name="Hollibaugh J.T."/>
        </authorList>
    </citation>
    <scope>NUCLEOTIDE SEQUENCE [LARGE SCALE GENOMIC DNA]</scope>
    <source>
        <strain evidence="5 6">AHT28</strain>
    </source>
</reference>
<keyword evidence="3 4" id="KW-0414">Isoprene biosynthesis</keyword>
<dbReference type="InterPro" id="IPR029044">
    <property type="entry name" value="Nucleotide-diphossugar_trans"/>
</dbReference>
<evidence type="ECO:0000313" key="5">
    <source>
        <dbReference type="EMBL" id="OEF97963.1"/>
    </source>
</evidence>